<dbReference type="PANTHER" id="PTHR31876:SF26">
    <property type="entry name" value="PROTEIN LIKE COV 2"/>
    <property type="match status" value="1"/>
</dbReference>
<keyword evidence="2" id="KW-0812">Transmembrane</keyword>
<dbReference type="InterPro" id="IPR007462">
    <property type="entry name" value="COV1-like"/>
</dbReference>
<keyword evidence="2" id="KW-1133">Transmembrane helix</keyword>
<sequence>MTDESSGAELLRRAFLTGVAVIVPAVITLIVLTFVFNAVYNYLDVFSSAVVAVSPGNGLPVISVISRELAIEIATPIVFVGLILLIGAGVESSRYGERAVDYVDDAVERLPGVGSVYQGFRQMSDAMLDSDGGNFREVVLVEFPTEDTYTLAFVTSETPAVIADHADSEGEGMRTLFMPMAPNPVMGGHVVFVPDRRVVDVELTVDEGIRALVTSGVALEEVAADLDDVDSEDLRAGAPERTIDARFPADERPGSAEESRAGTEEGSDERYRPRAGDAGLGSGDGSGGDAREGDER</sequence>
<gene>
    <name evidence="3" type="ORF">SAMN04487937_0839</name>
</gene>
<dbReference type="Pfam" id="PF04367">
    <property type="entry name" value="DUF502"/>
    <property type="match status" value="1"/>
</dbReference>
<name>A0A1I6FM28_HALSD</name>
<reference evidence="4" key="1">
    <citation type="submission" date="2016-10" db="EMBL/GenBank/DDBJ databases">
        <authorList>
            <person name="Varghese N."/>
            <person name="Submissions S."/>
        </authorList>
    </citation>
    <scope>NUCLEOTIDE SEQUENCE [LARGE SCALE GENOMIC DNA]</scope>
    <source>
        <strain evidence="4">RD 26</strain>
    </source>
</reference>
<dbReference type="PANTHER" id="PTHR31876">
    <property type="entry name" value="COV-LIKE PROTEIN 1"/>
    <property type="match status" value="1"/>
</dbReference>
<evidence type="ECO:0000313" key="4">
    <source>
        <dbReference type="Proteomes" id="UP000198932"/>
    </source>
</evidence>
<evidence type="ECO:0000256" key="2">
    <source>
        <dbReference type="SAM" id="Phobius"/>
    </source>
</evidence>
<dbReference type="OrthoDB" id="51558at2157"/>
<feature type="transmembrane region" description="Helical" evidence="2">
    <location>
        <begin position="42"/>
        <end position="62"/>
    </location>
</feature>
<feature type="compositionally biased region" description="Gly residues" evidence="1">
    <location>
        <begin position="278"/>
        <end position="288"/>
    </location>
</feature>
<evidence type="ECO:0000313" key="3">
    <source>
        <dbReference type="EMBL" id="SFR31002.1"/>
    </source>
</evidence>
<evidence type="ECO:0000256" key="1">
    <source>
        <dbReference type="SAM" id="MobiDB-lite"/>
    </source>
</evidence>
<proteinExistence type="predicted"/>
<accession>A0A1I6FM28</accession>
<feature type="compositionally biased region" description="Basic and acidic residues" evidence="1">
    <location>
        <begin position="241"/>
        <end position="275"/>
    </location>
</feature>
<keyword evidence="4" id="KW-1185">Reference proteome</keyword>
<dbReference type="Proteomes" id="UP000198932">
    <property type="component" value="Unassembled WGS sequence"/>
</dbReference>
<feature type="transmembrane region" description="Helical" evidence="2">
    <location>
        <begin position="69"/>
        <end position="90"/>
    </location>
</feature>
<feature type="region of interest" description="Disordered" evidence="1">
    <location>
        <begin position="230"/>
        <end position="296"/>
    </location>
</feature>
<organism evidence="3 4">
    <name type="scientific">Halorubrum sodomense</name>
    <dbReference type="NCBI Taxonomy" id="35743"/>
    <lineage>
        <taxon>Archaea</taxon>
        <taxon>Methanobacteriati</taxon>
        <taxon>Methanobacteriota</taxon>
        <taxon>Stenosarchaea group</taxon>
        <taxon>Halobacteria</taxon>
        <taxon>Halobacteriales</taxon>
        <taxon>Haloferacaceae</taxon>
        <taxon>Halorubrum</taxon>
    </lineage>
</organism>
<protein>
    <submittedName>
        <fullName evidence="3">Uncharacterized membrane protein</fullName>
    </submittedName>
</protein>
<dbReference type="AlphaFoldDB" id="A0A1I6FM28"/>
<keyword evidence="2" id="KW-0472">Membrane</keyword>
<dbReference type="STRING" id="35743.SAMN04487937_0839"/>
<dbReference type="RefSeq" id="WP_092920306.1">
    <property type="nucleotide sequence ID" value="NZ_FOYN01000001.1"/>
</dbReference>
<feature type="transmembrane region" description="Helical" evidence="2">
    <location>
        <begin position="14"/>
        <end position="36"/>
    </location>
</feature>
<dbReference type="EMBL" id="FOYN01000001">
    <property type="protein sequence ID" value="SFR31002.1"/>
    <property type="molecule type" value="Genomic_DNA"/>
</dbReference>